<accession>A0ABN3V8J4</accession>
<evidence type="ECO:0000259" key="2">
    <source>
        <dbReference type="Pfam" id="PF14016"/>
    </source>
</evidence>
<protein>
    <submittedName>
        <fullName evidence="3">DUF4232 domain-containing protein</fullName>
    </submittedName>
</protein>
<evidence type="ECO:0000256" key="1">
    <source>
        <dbReference type="SAM" id="MobiDB-lite"/>
    </source>
</evidence>
<dbReference type="InterPro" id="IPR025326">
    <property type="entry name" value="DUF4232"/>
</dbReference>
<evidence type="ECO:0000313" key="3">
    <source>
        <dbReference type="EMBL" id="GAA2783662.1"/>
    </source>
</evidence>
<evidence type="ECO:0000313" key="4">
    <source>
        <dbReference type="Proteomes" id="UP001500979"/>
    </source>
</evidence>
<feature type="region of interest" description="Disordered" evidence="1">
    <location>
        <begin position="14"/>
        <end position="89"/>
    </location>
</feature>
<feature type="domain" description="DUF4232" evidence="2">
    <location>
        <begin position="74"/>
        <end position="195"/>
    </location>
</feature>
<sequence>MALAAVLLSSCGQDQRLGATVPNAQGGTSPSAAASEEAQPTQAQTGTSEAAEPATSARPTGSKPAPKPAGSERCHTSMLSGSVQPSDSGAGQRYAELVLTNTSGETCNIYGYGGMQLIGADGSPLPTKVERTPNPGPALVRLAPGGSASATLHWSVIPHEGEPETGQCEPTPVRLDVIPPDETDALSATWDLGAVCGFGTISGSAYHS</sequence>
<comment type="caution">
    <text evidence="3">The sequence shown here is derived from an EMBL/GenBank/DDBJ whole genome shotgun (WGS) entry which is preliminary data.</text>
</comment>
<proteinExistence type="predicted"/>
<dbReference type="Pfam" id="PF14016">
    <property type="entry name" value="DUF4232"/>
    <property type="match status" value="1"/>
</dbReference>
<gene>
    <name evidence="3" type="ORF">GCM10010470_17080</name>
</gene>
<name>A0ABN3V8J4_9PSEU</name>
<dbReference type="EMBL" id="BAAAUX010000010">
    <property type="protein sequence ID" value="GAA2783662.1"/>
    <property type="molecule type" value="Genomic_DNA"/>
</dbReference>
<reference evidence="3 4" key="1">
    <citation type="journal article" date="2019" name="Int. J. Syst. Evol. Microbiol.">
        <title>The Global Catalogue of Microorganisms (GCM) 10K type strain sequencing project: providing services to taxonomists for standard genome sequencing and annotation.</title>
        <authorList>
            <consortium name="The Broad Institute Genomics Platform"/>
            <consortium name="The Broad Institute Genome Sequencing Center for Infectious Disease"/>
            <person name="Wu L."/>
            <person name="Ma J."/>
        </authorList>
    </citation>
    <scope>NUCLEOTIDE SEQUENCE [LARGE SCALE GENOMIC DNA]</scope>
    <source>
        <strain evidence="3 4">JCM 9383</strain>
    </source>
</reference>
<feature type="compositionally biased region" description="Low complexity" evidence="1">
    <location>
        <begin position="28"/>
        <end position="45"/>
    </location>
</feature>
<keyword evidence="4" id="KW-1185">Reference proteome</keyword>
<dbReference type="Proteomes" id="UP001500979">
    <property type="component" value="Unassembled WGS sequence"/>
</dbReference>
<feature type="compositionally biased region" description="Polar residues" evidence="1">
    <location>
        <begin position="77"/>
        <end position="89"/>
    </location>
</feature>
<organism evidence="3 4">
    <name type="scientific">Saccharopolyspora taberi</name>
    <dbReference type="NCBI Taxonomy" id="60895"/>
    <lineage>
        <taxon>Bacteria</taxon>
        <taxon>Bacillati</taxon>
        <taxon>Actinomycetota</taxon>
        <taxon>Actinomycetes</taxon>
        <taxon>Pseudonocardiales</taxon>
        <taxon>Pseudonocardiaceae</taxon>
        <taxon>Saccharopolyspora</taxon>
    </lineage>
</organism>